<dbReference type="GO" id="GO:0005739">
    <property type="term" value="C:mitochondrion"/>
    <property type="evidence" value="ECO:0007669"/>
    <property type="project" value="TreeGrafter"/>
</dbReference>
<keyword evidence="8" id="KW-0594">Phospholipid biosynthesis</keyword>
<dbReference type="PANTHER" id="PTHR14269:SF60">
    <property type="entry name" value="CARDIOLIPIN SYNTHASE (CMP-FORMING)"/>
    <property type="match status" value="1"/>
</dbReference>
<comment type="subcellular location">
    <subcellularLocation>
        <location evidence="1">Membrane</location>
        <topology evidence="1">Multi-pass membrane protein</topology>
    </subcellularLocation>
</comment>
<evidence type="ECO:0000256" key="3">
    <source>
        <dbReference type="ARBA" id="ARBA00022679"/>
    </source>
</evidence>
<feature type="signal peptide" evidence="11">
    <location>
        <begin position="1"/>
        <end position="16"/>
    </location>
</feature>
<evidence type="ECO:0000256" key="6">
    <source>
        <dbReference type="ARBA" id="ARBA00023098"/>
    </source>
</evidence>
<dbReference type="InterPro" id="IPR050324">
    <property type="entry name" value="CDP-alcohol_PTase-I"/>
</dbReference>
<evidence type="ECO:0000256" key="9">
    <source>
        <dbReference type="ARBA" id="ARBA00023264"/>
    </source>
</evidence>
<keyword evidence="13" id="KW-1185">Reference proteome</keyword>
<evidence type="ECO:0000256" key="11">
    <source>
        <dbReference type="SAM" id="SignalP"/>
    </source>
</evidence>
<dbReference type="Gene3D" id="1.20.120.1760">
    <property type="match status" value="1"/>
</dbReference>
<feature type="region of interest" description="Disordered" evidence="10">
    <location>
        <begin position="73"/>
        <end position="98"/>
    </location>
</feature>
<evidence type="ECO:0000256" key="7">
    <source>
        <dbReference type="ARBA" id="ARBA00023136"/>
    </source>
</evidence>
<evidence type="ECO:0000256" key="1">
    <source>
        <dbReference type="ARBA" id="ARBA00004141"/>
    </source>
</evidence>
<dbReference type="GO" id="GO:0043337">
    <property type="term" value="F:cardiolipin synthase (CMP-forming)"/>
    <property type="evidence" value="ECO:0007669"/>
    <property type="project" value="TreeGrafter"/>
</dbReference>
<evidence type="ECO:0000256" key="8">
    <source>
        <dbReference type="ARBA" id="ARBA00023209"/>
    </source>
</evidence>
<sequence length="309" mass="32938">MLRSASMALWWARAGAAGTEFLLHNGTFSVAPLAGVWNVAPPAMPTGGLARTAHFRKSWFAGCRLVHVGEGKRQPDDLTQKRRDGACSQSESGQTVGSKSAGWTYKEACTLPNLISLSRALSAPVLGACIVNDAWQVAIGGTMLAGFSDWLDGYLAKKGKQESSLGSYLDPLADKVLVTCLTVAAGYKGLIDPAVCGIIVGRDAILLGGAFLHRAHVLNWRWKSWREYFRVTRSADDGHAPVAPSVKPIFISKLNTVFQIVLVVGAISNGALGIPNTEWVEGLGYVTAATTLASGAIYVRMYSKGQMLT</sequence>
<feature type="compositionally biased region" description="Basic and acidic residues" evidence="10">
    <location>
        <begin position="73"/>
        <end position="85"/>
    </location>
</feature>
<proteinExistence type="predicted"/>
<keyword evidence="6" id="KW-0443">Lipid metabolism</keyword>
<evidence type="ECO:0000313" key="13">
    <source>
        <dbReference type="Proteomes" id="UP001472866"/>
    </source>
</evidence>
<keyword evidence="5" id="KW-1133">Transmembrane helix</keyword>
<keyword evidence="3" id="KW-0808">Transferase</keyword>
<organism evidence="12 13">
    <name type="scientific">Chloropicon roscoffensis</name>
    <dbReference type="NCBI Taxonomy" id="1461544"/>
    <lineage>
        <taxon>Eukaryota</taxon>
        <taxon>Viridiplantae</taxon>
        <taxon>Chlorophyta</taxon>
        <taxon>Chloropicophyceae</taxon>
        <taxon>Chloropicales</taxon>
        <taxon>Chloropicaceae</taxon>
        <taxon>Chloropicon</taxon>
    </lineage>
</organism>
<keyword evidence="2" id="KW-0444">Lipid biosynthesis</keyword>
<evidence type="ECO:0000256" key="10">
    <source>
        <dbReference type="SAM" id="MobiDB-lite"/>
    </source>
</evidence>
<keyword evidence="4" id="KW-0812">Transmembrane</keyword>
<dbReference type="Pfam" id="PF01066">
    <property type="entry name" value="CDP-OH_P_transf"/>
    <property type="match status" value="1"/>
</dbReference>
<gene>
    <name evidence="12" type="ORF">HKI87_01g05670</name>
</gene>
<evidence type="ECO:0000256" key="4">
    <source>
        <dbReference type="ARBA" id="ARBA00022692"/>
    </source>
</evidence>
<reference evidence="12 13" key="1">
    <citation type="submission" date="2024-03" db="EMBL/GenBank/DDBJ databases">
        <title>Complete genome sequence of the green alga Chloropicon roscoffensis RCC1871.</title>
        <authorList>
            <person name="Lemieux C."/>
            <person name="Pombert J.-F."/>
            <person name="Otis C."/>
            <person name="Turmel M."/>
        </authorList>
    </citation>
    <scope>NUCLEOTIDE SEQUENCE [LARGE SCALE GENOMIC DNA]</scope>
    <source>
        <strain evidence="12 13">RCC1871</strain>
    </source>
</reference>
<dbReference type="GO" id="GO:0016020">
    <property type="term" value="C:membrane"/>
    <property type="evidence" value="ECO:0007669"/>
    <property type="project" value="UniProtKB-SubCell"/>
</dbReference>
<evidence type="ECO:0000313" key="12">
    <source>
        <dbReference type="EMBL" id="WZN59042.1"/>
    </source>
</evidence>
<dbReference type="InterPro" id="IPR043130">
    <property type="entry name" value="CDP-OH_PTrfase_TM_dom"/>
</dbReference>
<keyword evidence="11" id="KW-0732">Signal</keyword>
<dbReference type="PANTHER" id="PTHR14269">
    <property type="entry name" value="CDP-DIACYLGLYCEROL--GLYCEROL-3-PHOSPHATE 3-PHOSPHATIDYLTRANSFERASE-RELATED"/>
    <property type="match status" value="1"/>
</dbReference>
<dbReference type="InterPro" id="IPR000462">
    <property type="entry name" value="CDP-OH_P_trans"/>
</dbReference>
<dbReference type="Proteomes" id="UP001472866">
    <property type="component" value="Chromosome 01"/>
</dbReference>
<evidence type="ECO:0000256" key="5">
    <source>
        <dbReference type="ARBA" id="ARBA00022989"/>
    </source>
</evidence>
<feature type="compositionally biased region" description="Polar residues" evidence="10">
    <location>
        <begin position="87"/>
        <end position="98"/>
    </location>
</feature>
<accession>A0AAX4NZQ7</accession>
<dbReference type="EMBL" id="CP151501">
    <property type="protein sequence ID" value="WZN59042.1"/>
    <property type="molecule type" value="Genomic_DNA"/>
</dbReference>
<feature type="chain" id="PRO_5043657458" evidence="11">
    <location>
        <begin position="17"/>
        <end position="309"/>
    </location>
</feature>
<dbReference type="AlphaFoldDB" id="A0AAX4NZQ7"/>
<dbReference type="GO" id="GO:0032049">
    <property type="term" value="P:cardiolipin biosynthetic process"/>
    <property type="evidence" value="ECO:0007669"/>
    <property type="project" value="TreeGrafter"/>
</dbReference>
<keyword evidence="9" id="KW-1208">Phospholipid metabolism</keyword>
<evidence type="ECO:0000256" key="2">
    <source>
        <dbReference type="ARBA" id="ARBA00022516"/>
    </source>
</evidence>
<keyword evidence="7" id="KW-0472">Membrane</keyword>
<name>A0AAX4NZQ7_9CHLO</name>
<protein>
    <submittedName>
        <fullName evidence="12">Cardiolipin synthase</fullName>
    </submittedName>
</protein>